<dbReference type="AlphaFoldDB" id="A0A7Z0AA89"/>
<dbReference type="Proteomes" id="UP000539111">
    <property type="component" value="Unassembled WGS sequence"/>
</dbReference>
<reference evidence="1 2" key="1">
    <citation type="submission" date="2020-07" db="EMBL/GenBank/DDBJ databases">
        <title>Sequencing the genomes of 1000 actinobacteria strains.</title>
        <authorList>
            <person name="Klenk H.-P."/>
        </authorList>
    </citation>
    <scope>NUCLEOTIDE SEQUENCE [LARGE SCALE GENOMIC DNA]</scope>
    <source>
        <strain evidence="1 2">DSM 26341</strain>
    </source>
</reference>
<accession>A0A7Z0AA89</accession>
<keyword evidence="2" id="KW-1185">Reference proteome</keyword>
<name>A0A7Z0AA89_9MICO</name>
<protein>
    <submittedName>
        <fullName evidence="1">Transcriptional regulator with XRE-family HTH domain</fullName>
    </submittedName>
</protein>
<sequence>MPHGVTRAQEALYGEPLSERFGRVKAGLSLTQARLAEILGLSAPMLSQLTGARRVKIGNPAVYERLVMLEELLDGAEGRSPDAAEELLARIQASRPVMRQSQLHAVRPSPSDLRAAARSIDDDYPAVAEFLRAQAAM</sequence>
<dbReference type="RefSeq" id="WP_179427156.1">
    <property type="nucleotide sequence ID" value="NZ_JACBZP010000001.1"/>
</dbReference>
<gene>
    <name evidence="1" type="ORF">BJY26_001600</name>
</gene>
<dbReference type="EMBL" id="JACBZP010000001">
    <property type="protein sequence ID" value="NYI67294.1"/>
    <property type="molecule type" value="Genomic_DNA"/>
</dbReference>
<evidence type="ECO:0000313" key="1">
    <source>
        <dbReference type="EMBL" id="NYI67294.1"/>
    </source>
</evidence>
<evidence type="ECO:0000313" key="2">
    <source>
        <dbReference type="Proteomes" id="UP000539111"/>
    </source>
</evidence>
<proteinExistence type="predicted"/>
<comment type="caution">
    <text evidence="1">The sequence shown here is derived from an EMBL/GenBank/DDBJ whole genome shotgun (WGS) entry which is preliminary data.</text>
</comment>
<organism evidence="1 2">
    <name type="scientific">Spelaeicoccus albus</name>
    <dbReference type="NCBI Taxonomy" id="1280376"/>
    <lineage>
        <taxon>Bacteria</taxon>
        <taxon>Bacillati</taxon>
        <taxon>Actinomycetota</taxon>
        <taxon>Actinomycetes</taxon>
        <taxon>Micrococcales</taxon>
        <taxon>Brevibacteriaceae</taxon>
        <taxon>Spelaeicoccus</taxon>
    </lineage>
</organism>